<evidence type="ECO:0000256" key="3">
    <source>
        <dbReference type="ARBA" id="ARBA00022692"/>
    </source>
</evidence>
<organism evidence="13 14">
    <name type="scientific">Nocardia colli</name>
    <dbReference type="NCBI Taxonomy" id="2545717"/>
    <lineage>
        <taxon>Bacteria</taxon>
        <taxon>Bacillati</taxon>
        <taxon>Actinomycetota</taxon>
        <taxon>Actinomycetes</taxon>
        <taxon>Mycobacteriales</taxon>
        <taxon>Nocardiaceae</taxon>
        <taxon>Nocardia</taxon>
    </lineage>
</organism>
<keyword evidence="7" id="KW-0804">Transcription</keyword>
<evidence type="ECO:0000256" key="7">
    <source>
        <dbReference type="ARBA" id="ARBA00023163"/>
    </source>
</evidence>
<gene>
    <name evidence="13" type="ORF">F3087_32300</name>
</gene>
<dbReference type="InterPro" id="IPR053877">
    <property type="entry name" value="RskA_N"/>
</dbReference>
<reference evidence="13 14" key="1">
    <citation type="submission" date="2019-09" db="EMBL/GenBank/DDBJ databases">
        <authorList>
            <person name="Wang X."/>
        </authorList>
    </citation>
    <scope>NUCLEOTIDE SEQUENCE [LARGE SCALE GENOMIC DNA]</scope>
    <source>
        <strain evidence="13 14">CICC 11023</strain>
    </source>
</reference>
<name>A0A5N0E5H6_9NOCA</name>
<dbReference type="Proteomes" id="UP000323876">
    <property type="component" value="Unassembled WGS sequence"/>
</dbReference>
<dbReference type="Gene3D" id="1.10.10.1320">
    <property type="entry name" value="Anti-sigma factor, zinc-finger domain"/>
    <property type="match status" value="1"/>
</dbReference>
<evidence type="ECO:0000256" key="5">
    <source>
        <dbReference type="ARBA" id="ARBA00023015"/>
    </source>
</evidence>
<dbReference type="GO" id="GO:0005886">
    <property type="term" value="C:plasma membrane"/>
    <property type="evidence" value="ECO:0007669"/>
    <property type="project" value="UniProtKB-SubCell"/>
</dbReference>
<comment type="caution">
    <text evidence="13">The sequence shown here is derived from an EMBL/GenBank/DDBJ whole genome shotgun (WGS) entry which is preliminary data.</text>
</comment>
<proteinExistence type="predicted"/>
<evidence type="ECO:0000256" key="6">
    <source>
        <dbReference type="ARBA" id="ARBA00023136"/>
    </source>
</evidence>
<dbReference type="GO" id="GO:0016989">
    <property type="term" value="F:sigma factor antagonist activity"/>
    <property type="evidence" value="ECO:0007669"/>
    <property type="project" value="TreeGrafter"/>
</dbReference>
<keyword evidence="4" id="KW-1133">Transmembrane helix</keyword>
<evidence type="ECO:0000256" key="1">
    <source>
        <dbReference type="ARBA" id="ARBA00004162"/>
    </source>
</evidence>
<evidence type="ECO:0000256" key="4">
    <source>
        <dbReference type="ARBA" id="ARBA00022989"/>
    </source>
</evidence>
<feature type="region of interest" description="Disordered" evidence="10">
    <location>
        <begin position="223"/>
        <end position="242"/>
    </location>
</feature>
<comment type="subcellular location">
    <subcellularLocation>
        <location evidence="1">Cell membrane</location>
        <topology evidence="1">Single-pass membrane protein</topology>
    </subcellularLocation>
</comment>
<evidence type="ECO:0000259" key="11">
    <source>
        <dbReference type="Pfam" id="PF10099"/>
    </source>
</evidence>
<dbReference type="PANTHER" id="PTHR37461">
    <property type="entry name" value="ANTI-SIGMA-K FACTOR RSKA"/>
    <property type="match status" value="1"/>
</dbReference>
<evidence type="ECO:0000256" key="10">
    <source>
        <dbReference type="SAM" id="MobiDB-lite"/>
    </source>
</evidence>
<dbReference type="InterPro" id="IPR051474">
    <property type="entry name" value="Anti-sigma-K/W_factor"/>
</dbReference>
<keyword evidence="3" id="KW-0812">Transmembrane</keyword>
<protein>
    <recommendedName>
        <fullName evidence="9">Regulator of SigK</fullName>
    </recommendedName>
    <alternativeName>
        <fullName evidence="8">Sigma-K anti-sigma factor RskA</fullName>
    </alternativeName>
</protein>
<accession>A0A5N0E5H6</accession>
<keyword evidence="5" id="KW-0805">Transcription regulation</keyword>
<evidence type="ECO:0000256" key="8">
    <source>
        <dbReference type="ARBA" id="ARBA00029829"/>
    </source>
</evidence>
<dbReference type="RefSeq" id="WP_150405888.1">
    <property type="nucleotide sequence ID" value="NZ_VXLC01000018.1"/>
</dbReference>
<keyword evidence="6" id="KW-0472">Membrane</keyword>
<dbReference type="AlphaFoldDB" id="A0A5N0E5H6"/>
<feature type="domain" description="Anti-sigma K factor RskA C-terminal" evidence="11">
    <location>
        <begin position="103"/>
        <end position="236"/>
    </location>
</feature>
<dbReference type="Pfam" id="PF10099">
    <property type="entry name" value="RskA_C"/>
    <property type="match status" value="1"/>
</dbReference>
<evidence type="ECO:0000313" key="13">
    <source>
        <dbReference type="EMBL" id="KAA8884667.1"/>
    </source>
</evidence>
<dbReference type="OrthoDB" id="153510at2"/>
<feature type="domain" description="Anti-sigma-K factor RskA N-terminal" evidence="12">
    <location>
        <begin position="12"/>
        <end position="59"/>
    </location>
</feature>
<evidence type="ECO:0000313" key="14">
    <source>
        <dbReference type="Proteomes" id="UP000323876"/>
    </source>
</evidence>
<sequence>MADELPRPDAELLDLAYPCALDAVGDIERRHIEERLAKADPAVRQAFSETVERMHEVMARVAELDAHAPPPELEARILAALPDDGRDRLPSAWQRRMRWVVPVAAAACLVIGGGLVADRIGTQPASVPGAEQVHRQPDARTLSKPVVGGGSVVVEFSAQQRLATMAFDGVAAPPSGRVYQAWLVPAGAQPVPQSAGVFTELPSVARPFVMSFESGETLALTVEPSGGSKAPTTDPIAGVLLP</sequence>
<dbReference type="GO" id="GO:0006417">
    <property type="term" value="P:regulation of translation"/>
    <property type="evidence" value="ECO:0007669"/>
    <property type="project" value="TreeGrafter"/>
</dbReference>
<keyword evidence="2" id="KW-1003">Cell membrane</keyword>
<dbReference type="InterPro" id="IPR041916">
    <property type="entry name" value="Anti_sigma_zinc_sf"/>
</dbReference>
<dbReference type="PANTHER" id="PTHR37461:SF1">
    <property type="entry name" value="ANTI-SIGMA-K FACTOR RSKA"/>
    <property type="match status" value="1"/>
</dbReference>
<evidence type="ECO:0000256" key="2">
    <source>
        <dbReference type="ARBA" id="ARBA00022475"/>
    </source>
</evidence>
<evidence type="ECO:0000259" key="12">
    <source>
        <dbReference type="Pfam" id="PF22618"/>
    </source>
</evidence>
<dbReference type="Pfam" id="PF22618">
    <property type="entry name" value="RskA_N"/>
    <property type="match status" value="1"/>
</dbReference>
<dbReference type="EMBL" id="VXLC01000018">
    <property type="protein sequence ID" value="KAA8884667.1"/>
    <property type="molecule type" value="Genomic_DNA"/>
</dbReference>
<keyword evidence="14" id="KW-1185">Reference proteome</keyword>
<evidence type="ECO:0000256" key="9">
    <source>
        <dbReference type="ARBA" id="ARBA00030803"/>
    </source>
</evidence>
<dbReference type="InterPro" id="IPR018764">
    <property type="entry name" value="RskA_C"/>
</dbReference>